<dbReference type="EMBL" id="GBXM01020418">
    <property type="protein sequence ID" value="JAH88159.1"/>
    <property type="molecule type" value="Transcribed_RNA"/>
</dbReference>
<evidence type="ECO:0000313" key="1">
    <source>
        <dbReference type="EMBL" id="JAH88159.1"/>
    </source>
</evidence>
<proteinExistence type="predicted"/>
<dbReference type="AlphaFoldDB" id="A0A0E9WCM3"/>
<organism evidence="1">
    <name type="scientific">Anguilla anguilla</name>
    <name type="common">European freshwater eel</name>
    <name type="synonym">Muraena anguilla</name>
    <dbReference type="NCBI Taxonomy" id="7936"/>
    <lineage>
        <taxon>Eukaryota</taxon>
        <taxon>Metazoa</taxon>
        <taxon>Chordata</taxon>
        <taxon>Craniata</taxon>
        <taxon>Vertebrata</taxon>
        <taxon>Euteleostomi</taxon>
        <taxon>Actinopterygii</taxon>
        <taxon>Neopterygii</taxon>
        <taxon>Teleostei</taxon>
        <taxon>Anguilliformes</taxon>
        <taxon>Anguillidae</taxon>
        <taxon>Anguilla</taxon>
    </lineage>
</organism>
<accession>A0A0E9WCM3</accession>
<reference evidence="1" key="1">
    <citation type="submission" date="2014-11" db="EMBL/GenBank/DDBJ databases">
        <authorList>
            <person name="Amaro Gonzalez C."/>
        </authorList>
    </citation>
    <scope>NUCLEOTIDE SEQUENCE</scope>
</reference>
<protein>
    <submittedName>
        <fullName evidence="1">Uncharacterized protein</fullName>
    </submittedName>
</protein>
<name>A0A0E9WCM3_ANGAN</name>
<sequence length="53" mass="5730">MGSGIVLESSHSKTRSISVMYKENRRAALPQVTENVYAGRDQTVSINSASTTT</sequence>
<reference evidence="1" key="2">
    <citation type="journal article" date="2015" name="Fish Shellfish Immunol.">
        <title>Early steps in the European eel (Anguilla anguilla)-Vibrio vulnificus interaction in the gills: Role of the RtxA13 toxin.</title>
        <authorList>
            <person name="Callol A."/>
            <person name="Pajuelo D."/>
            <person name="Ebbesson L."/>
            <person name="Teles M."/>
            <person name="MacKenzie S."/>
            <person name="Amaro C."/>
        </authorList>
    </citation>
    <scope>NUCLEOTIDE SEQUENCE</scope>
</reference>